<dbReference type="Pfam" id="PF24575">
    <property type="entry name" value="TPR_Slam"/>
    <property type="match status" value="1"/>
</dbReference>
<comment type="subcellular location">
    <subcellularLocation>
        <location evidence="1">Cell outer membrane</location>
        <topology evidence="1">Multi-pass membrane protein</topology>
    </subcellularLocation>
</comment>
<reference evidence="10 11" key="1">
    <citation type="submission" date="2010-01" db="EMBL/GenBank/DDBJ databases">
        <authorList>
            <person name="Weinstock G."/>
            <person name="Sodergren E."/>
            <person name="Clifton S."/>
            <person name="Fulton L."/>
            <person name="Fulton B."/>
            <person name="Courtney L."/>
            <person name="Fronick C."/>
            <person name="Harrison M."/>
            <person name="Strong C."/>
            <person name="Farmer C."/>
            <person name="Delahaunty K."/>
            <person name="Markovic C."/>
            <person name="Hall O."/>
            <person name="Minx P."/>
            <person name="Tomlinson C."/>
            <person name="Mitreva M."/>
            <person name="Nelson J."/>
            <person name="Hou S."/>
            <person name="Wollam A."/>
            <person name="Pepin K.H."/>
            <person name="Johnson M."/>
            <person name="Bhonagiri V."/>
            <person name="Nash W.E."/>
            <person name="Warren W."/>
            <person name="Chinwalla A."/>
            <person name="Mardis E.R."/>
            <person name="Wilson R.K."/>
        </authorList>
    </citation>
    <scope>NUCLEOTIDE SEQUENCE [LARGE SCALE GENOMIC DNA]</scope>
    <source>
        <strain evidence="10 11">NJ9703</strain>
    </source>
</reference>
<dbReference type="InterPro" id="IPR011990">
    <property type="entry name" value="TPR-like_helical_dom_sf"/>
</dbReference>
<protein>
    <recommendedName>
        <fullName evidence="12">Tetratricopeptide repeat protein</fullName>
    </recommendedName>
</protein>
<feature type="domain" description="Surface lipoprotein assembly modifier N-terminal TPR repeats region" evidence="9">
    <location>
        <begin position="84"/>
        <end position="186"/>
    </location>
</feature>
<evidence type="ECO:0000256" key="5">
    <source>
        <dbReference type="ARBA" id="ARBA00023136"/>
    </source>
</evidence>
<dbReference type="GO" id="GO:0009279">
    <property type="term" value="C:cell outer membrane"/>
    <property type="evidence" value="ECO:0007669"/>
    <property type="project" value="UniProtKB-SubCell"/>
</dbReference>
<name>A0A9W5MYC1_NEISU</name>
<evidence type="ECO:0000256" key="6">
    <source>
        <dbReference type="ARBA" id="ARBA00023237"/>
    </source>
</evidence>
<gene>
    <name evidence="10" type="ORF">NEISUBOT_05427</name>
</gene>
<evidence type="ECO:0000259" key="8">
    <source>
        <dbReference type="Pfam" id="PF04575"/>
    </source>
</evidence>
<evidence type="ECO:0000259" key="9">
    <source>
        <dbReference type="Pfam" id="PF24575"/>
    </source>
</evidence>
<evidence type="ECO:0000256" key="2">
    <source>
        <dbReference type="ARBA" id="ARBA00022452"/>
    </source>
</evidence>
<evidence type="ECO:0000256" key="7">
    <source>
        <dbReference type="ARBA" id="ARBA00023609"/>
    </source>
</evidence>
<evidence type="ECO:0008006" key="12">
    <source>
        <dbReference type="Google" id="ProtNLM"/>
    </source>
</evidence>
<dbReference type="SUPFAM" id="SSF48452">
    <property type="entry name" value="TPR-like"/>
    <property type="match status" value="1"/>
</dbReference>
<dbReference type="Gene3D" id="1.25.40.10">
    <property type="entry name" value="Tetratricopeptide repeat domain"/>
    <property type="match status" value="1"/>
</dbReference>
<evidence type="ECO:0000313" key="10">
    <source>
        <dbReference type="EMBL" id="EFC51096.1"/>
    </source>
</evidence>
<keyword evidence="5" id="KW-0472">Membrane</keyword>
<feature type="domain" description="Surface lipoprotein assembly modifier C-terminal" evidence="8">
    <location>
        <begin position="215"/>
        <end position="518"/>
    </location>
</feature>
<dbReference type="InterPro" id="IPR007655">
    <property type="entry name" value="Slam_C"/>
</dbReference>
<evidence type="ECO:0000256" key="1">
    <source>
        <dbReference type="ARBA" id="ARBA00004571"/>
    </source>
</evidence>
<comment type="caution">
    <text evidence="10">The sequence shown here is derived from an EMBL/GenBank/DDBJ whole genome shotgun (WGS) entry which is preliminary data.</text>
</comment>
<dbReference type="Pfam" id="PF04575">
    <property type="entry name" value="SlipAM"/>
    <property type="match status" value="1"/>
</dbReference>
<proteinExistence type="inferred from homology"/>
<keyword evidence="6" id="KW-0998">Cell outer membrane</keyword>
<keyword evidence="2" id="KW-1134">Transmembrane beta strand</keyword>
<comment type="similarity">
    <text evidence="7">Belongs to the Slam family.</text>
</comment>
<organism evidence="10 11">
    <name type="scientific">Neisseria subflava NJ9703</name>
    <dbReference type="NCBI Taxonomy" id="546268"/>
    <lineage>
        <taxon>Bacteria</taxon>
        <taxon>Pseudomonadati</taxon>
        <taxon>Pseudomonadota</taxon>
        <taxon>Betaproteobacteria</taxon>
        <taxon>Neisseriales</taxon>
        <taxon>Neisseriaceae</taxon>
        <taxon>Neisseria</taxon>
    </lineage>
</organism>
<keyword evidence="4" id="KW-0732">Signal</keyword>
<dbReference type="AlphaFoldDB" id="A0A9W5MYC1"/>
<evidence type="ECO:0000313" key="11">
    <source>
        <dbReference type="Proteomes" id="UP000004621"/>
    </source>
</evidence>
<dbReference type="EMBL" id="ACEO02000014">
    <property type="protein sequence ID" value="EFC51096.1"/>
    <property type="molecule type" value="Genomic_DNA"/>
</dbReference>
<dbReference type="InterPro" id="IPR057556">
    <property type="entry name" value="TPR_Slam"/>
</dbReference>
<accession>A0A9W5MYC1</accession>
<keyword evidence="3" id="KW-0812">Transmembrane</keyword>
<evidence type="ECO:0000256" key="3">
    <source>
        <dbReference type="ARBA" id="ARBA00022692"/>
    </source>
</evidence>
<sequence>MALGLQNFRLKTLYNLPTYTDNIPNIAMKKRLLLLAILPLSLYAADVPPNVKPELQVNTAEPQQPEAHNIPAEQTNRPSEKIIDVDADTLLANTELLARAMYSAVVAHNIPGIKAVLPIYEQWPEHDRAMARYAKGLLAQSEGRAAEAVGHYRRFIAEQPDASAVRWQLATALFEDKQNEAAADQFDKLQTESLPPALQERIETYRKALRERDLWQFNAGLNITREQNINQAPSQRRLGNHLSDEQCRAVRLVYPDDDCFRGWTFPEPIDATAVHYQIGAEKKWSLPRGFYVTAGADHYGKIYPKHTNYNDLTTRFSAGLGYADQRSDIGITPFHERRFYGNDPYTYTNGARLHYNHWWQPKLQTLSAFEAGRLKNSRREHSDNTSQLLSNSIVYYRNARQYWVAGIDLYRERNRDDKSDSFNRYALRTTWGQEWPKGLSTVLRLSAAQRRYQAPGFFSNEQNRRDKETSASLSVWHRALHFKGITPRLTIAHNKTWSNDKFYEYGKTKMFVELSKTF</sequence>
<evidence type="ECO:0000256" key="4">
    <source>
        <dbReference type="ARBA" id="ARBA00022729"/>
    </source>
</evidence>
<dbReference type="Proteomes" id="UP000004621">
    <property type="component" value="Unassembled WGS sequence"/>
</dbReference>